<organism evidence="2">
    <name type="scientific">Hexamita inflata</name>
    <dbReference type="NCBI Taxonomy" id="28002"/>
    <lineage>
        <taxon>Eukaryota</taxon>
        <taxon>Metamonada</taxon>
        <taxon>Diplomonadida</taxon>
        <taxon>Hexamitidae</taxon>
        <taxon>Hexamitinae</taxon>
        <taxon>Hexamita</taxon>
    </lineage>
</organism>
<accession>A0AA86NSF3</accession>
<reference evidence="3 5" key="2">
    <citation type="submission" date="2024-07" db="EMBL/GenBank/DDBJ databases">
        <authorList>
            <person name="Akdeniz Z."/>
        </authorList>
    </citation>
    <scope>NUCLEOTIDE SEQUENCE [LARGE SCALE GENOMIC DNA]</scope>
</reference>
<dbReference type="EMBL" id="CAXDID020000001">
    <property type="protein sequence ID" value="CAL5970084.1"/>
    <property type="molecule type" value="Genomic_DNA"/>
</dbReference>
<dbReference type="Proteomes" id="UP001642409">
    <property type="component" value="Unassembled WGS sequence"/>
</dbReference>
<keyword evidence="5" id="KW-1185">Reference proteome</keyword>
<keyword evidence="1" id="KW-0812">Transmembrane</keyword>
<evidence type="ECO:0000313" key="5">
    <source>
        <dbReference type="Proteomes" id="UP001642409"/>
    </source>
</evidence>
<dbReference type="EMBL" id="CAXDID020000658">
    <property type="protein sequence ID" value="CAL6108877.1"/>
    <property type="molecule type" value="Genomic_DNA"/>
</dbReference>
<evidence type="ECO:0000313" key="4">
    <source>
        <dbReference type="EMBL" id="CAL6108877.1"/>
    </source>
</evidence>
<keyword evidence="1" id="KW-1133">Transmembrane helix</keyword>
<keyword evidence="1" id="KW-0472">Membrane</keyword>
<dbReference type="AlphaFoldDB" id="A0AA86NSF3"/>
<feature type="transmembrane region" description="Helical" evidence="1">
    <location>
        <begin position="518"/>
        <end position="542"/>
    </location>
</feature>
<protein>
    <recommendedName>
        <fullName evidence="6">Transmembrane protein</fullName>
    </recommendedName>
</protein>
<evidence type="ECO:0008006" key="6">
    <source>
        <dbReference type="Google" id="ProtNLM"/>
    </source>
</evidence>
<reference evidence="2" key="1">
    <citation type="submission" date="2023-06" db="EMBL/GenBank/DDBJ databases">
        <authorList>
            <person name="Kurt Z."/>
        </authorList>
    </citation>
    <scope>NUCLEOTIDE SEQUENCE</scope>
</reference>
<proteinExistence type="predicted"/>
<evidence type="ECO:0000256" key="1">
    <source>
        <dbReference type="SAM" id="Phobius"/>
    </source>
</evidence>
<sequence>MISLFMLTIQELTRAEKQEIFNCFAQNSNVNIFADSWDIYITINSIHSDCLIPHGILVSLQIDSLGAYEPQAYVEDYDYDVSQEIIVRCQDPICSQLALATSSIIIIESKTEVTYVSAGSVQISRGKSSNCFNDNDSYVELYQGSIVAVLYPTFRCLESITTVQGQQYIMKTPYKAKVFITYTDNSLTIHDQLTITVENDIFVPSYELTSLSVPIRVKLSHPDISKYFVQSITNGVISKDMILFQISLYFQTIQSQQITLLKIAQTTVNYYKLTGFFDAFDNITLTILDNGFITQKHVGPNGPVINAYLASLNVDSYLIQYIFVSYDVKKTSEFRARLVAPGVSNGQFINDPVQSNCNVRFPNQGCNELMKKLKSMKLSQIQTALTYQYYSQGVMVSSYTKYFDYFYDSCFSKGYLDYDDSSQLLKISFELNPSSISCSLKRNDVVTVRILLGNTSQILSQLEIQYKPETQRLQISGYDLSLHPEIRVQYFRNSIIQDGINILTYNQQRNSTLIQKQILITTYILSVNLGFTISYVVFSIYLPKYFSNYKRLRPVVKKLNINDEELEN</sequence>
<name>A0AA86NSF3_9EUKA</name>
<gene>
    <name evidence="2" type="ORF">HINF_LOCUS12454</name>
    <name evidence="3" type="ORF">HINF_LOCUS24</name>
    <name evidence="4" type="ORF">HINF_LOCUS75177</name>
</gene>
<dbReference type="EMBL" id="CATOUU010000322">
    <property type="protein sequence ID" value="CAI9924809.1"/>
    <property type="molecule type" value="Genomic_DNA"/>
</dbReference>
<evidence type="ECO:0000313" key="3">
    <source>
        <dbReference type="EMBL" id="CAL5970084.1"/>
    </source>
</evidence>
<comment type="caution">
    <text evidence="2">The sequence shown here is derived from an EMBL/GenBank/DDBJ whole genome shotgun (WGS) entry which is preliminary data.</text>
</comment>
<evidence type="ECO:0000313" key="2">
    <source>
        <dbReference type="EMBL" id="CAI9924809.1"/>
    </source>
</evidence>